<reference evidence="2" key="2">
    <citation type="submission" date="2020-11" db="EMBL/GenBank/DDBJ databases">
        <authorList>
            <person name="McCartney M.A."/>
            <person name="Auch B."/>
            <person name="Kono T."/>
            <person name="Mallez S."/>
            <person name="Becker A."/>
            <person name="Gohl D.M."/>
            <person name="Silverstein K.A.T."/>
            <person name="Koren S."/>
            <person name="Bechman K.B."/>
            <person name="Herman A."/>
            <person name="Abrahante J.E."/>
            <person name="Garbe J."/>
        </authorList>
    </citation>
    <scope>NUCLEOTIDE SEQUENCE</scope>
    <source>
        <strain evidence="2">Duluth1</strain>
        <tissue evidence="2">Whole animal</tissue>
    </source>
</reference>
<gene>
    <name evidence="2" type="ORF">DPMN_162622</name>
</gene>
<feature type="compositionally biased region" description="Basic and acidic residues" evidence="1">
    <location>
        <begin position="80"/>
        <end position="93"/>
    </location>
</feature>
<protein>
    <submittedName>
        <fullName evidence="2">Uncharacterized protein</fullName>
    </submittedName>
</protein>
<comment type="caution">
    <text evidence="2">The sequence shown here is derived from an EMBL/GenBank/DDBJ whole genome shotgun (WGS) entry which is preliminary data.</text>
</comment>
<organism evidence="2 3">
    <name type="scientific">Dreissena polymorpha</name>
    <name type="common">Zebra mussel</name>
    <name type="synonym">Mytilus polymorpha</name>
    <dbReference type="NCBI Taxonomy" id="45954"/>
    <lineage>
        <taxon>Eukaryota</taxon>
        <taxon>Metazoa</taxon>
        <taxon>Spiralia</taxon>
        <taxon>Lophotrochozoa</taxon>
        <taxon>Mollusca</taxon>
        <taxon>Bivalvia</taxon>
        <taxon>Autobranchia</taxon>
        <taxon>Heteroconchia</taxon>
        <taxon>Euheterodonta</taxon>
        <taxon>Imparidentia</taxon>
        <taxon>Neoheterodontei</taxon>
        <taxon>Myida</taxon>
        <taxon>Dreissenoidea</taxon>
        <taxon>Dreissenidae</taxon>
        <taxon>Dreissena</taxon>
    </lineage>
</organism>
<evidence type="ECO:0000256" key="1">
    <source>
        <dbReference type="SAM" id="MobiDB-lite"/>
    </source>
</evidence>
<dbReference type="EMBL" id="JAIWYP010000008">
    <property type="protein sequence ID" value="KAH3784659.1"/>
    <property type="molecule type" value="Genomic_DNA"/>
</dbReference>
<feature type="region of interest" description="Disordered" evidence="1">
    <location>
        <begin position="70"/>
        <end position="97"/>
    </location>
</feature>
<evidence type="ECO:0000313" key="3">
    <source>
        <dbReference type="Proteomes" id="UP000828390"/>
    </source>
</evidence>
<reference evidence="2" key="1">
    <citation type="journal article" date="2019" name="bioRxiv">
        <title>The Genome of the Zebra Mussel, Dreissena polymorpha: A Resource for Invasive Species Research.</title>
        <authorList>
            <person name="McCartney M.A."/>
            <person name="Auch B."/>
            <person name="Kono T."/>
            <person name="Mallez S."/>
            <person name="Zhang Y."/>
            <person name="Obille A."/>
            <person name="Becker A."/>
            <person name="Abrahante J.E."/>
            <person name="Garbe J."/>
            <person name="Badalamenti J.P."/>
            <person name="Herman A."/>
            <person name="Mangelson H."/>
            <person name="Liachko I."/>
            <person name="Sullivan S."/>
            <person name="Sone E.D."/>
            <person name="Koren S."/>
            <person name="Silverstein K.A.T."/>
            <person name="Beckman K.B."/>
            <person name="Gohl D.M."/>
        </authorList>
    </citation>
    <scope>NUCLEOTIDE SEQUENCE</scope>
    <source>
        <strain evidence="2">Duluth1</strain>
        <tissue evidence="2">Whole animal</tissue>
    </source>
</reference>
<dbReference type="Proteomes" id="UP000828390">
    <property type="component" value="Unassembled WGS sequence"/>
</dbReference>
<dbReference type="AlphaFoldDB" id="A0A9D4EPW2"/>
<proteinExistence type="predicted"/>
<sequence length="215" mass="24437">MNRLLNSRLFLLNVKNCGIANQSLASFRVAKYLHLENKLRVYAVSSSATKTLKHSSGAKHTSTHTLLPHRQYSSNEWEDDPRKKQGDNNKPRSDDEDTAVPRVSFIYSYKFLFLFVTKHRELIKICLDSPSFFSGLKRAFFFVTDCLSKKDIDDLQDVVADELLAKIKAEPASIYSKSCGSTYAVKCSDLMFVTLTGLRPLENPKNGNRYLTENI</sequence>
<evidence type="ECO:0000313" key="2">
    <source>
        <dbReference type="EMBL" id="KAH3784659.1"/>
    </source>
</evidence>
<accession>A0A9D4EPW2</accession>
<keyword evidence="3" id="KW-1185">Reference proteome</keyword>
<name>A0A9D4EPW2_DREPO</name>